<name>A0A918J7T0_9FLAO</name>
<protein>
    <recommendedName>
        <fullName evidence="3">OsmC family peroxiredoxin</fullName>
    </recommendedName>
</protein>
<dbReference type="InterPro" id="IPR003718">
    <property type="entry name" value="OsmC/Ohr_fam"/>
</dbReference>
<dbReference type="InterPro" id="IPR036102">
    <property type="entry name" value="OsmC/Ohrsf"/>
</dbReference>
<evidence type="ECO:0000313" key="1">
    <source>
        <dbReference type="EMBL" id="GGW49660.1"/>
    </source>
</evidence>
<evidence type="ECO:0008006" key="3">
    <source>
        <dbReference type="Google" id="ProtNLM"/>
    </source>
</evidence>
<dbReference type="InterPro" id="IPR015946">
    <property type="entry name" value="KH_dom-like_a/b"/>
</dbReference>
<evidence type="ECO:0000313" key="2">
    <source>
        <dbReference type="Proteomes" id="UP000634668"/>
    </source>
</evidence>
<dbReference type="InterPro" id="IPR052924">
    <property type="entry name" value="OsmC/Ohr_hydroprdx_reductase"/>
</dbReference>
<dbReference type="PANTHER" id="PTHR35368:SF1">
    <property type="entry name" value="HYDROPEROXIDE REDUCTASE"/>
    <property type="match status" value="1"/>
</dbReference>
<comment type="caution">
    <text evidence="1">The sequence shown here is derived from an EMBL/GenBank/DDBJ whole genome shotgun (WGS) entry which is preliminary data.</text>
</comment>
<dbReference type="Proteomes" id="UP000634668">
    <property type="component" value="Unassembled WGS sequence"/>
</dbReference>
<sequence length="168" mass="18454">MSEIVKQSFEDLIQDINKNPEKATANFEATALLKEKLTVKGNTRQFNFEFDEPEILGGEDAAPNPVEYVLATLGECQAITYKALASLKGIQLDKVTITTKGDLDLQGFLGLNSTVRPGFQNVAFETHIETNADPDTILRLSKQVESLCPVLDIISNPVEVKSTLTIKN</sequence>
<dbReference type="SUPFAM" id="SSF82784">
    <property type="entry name" value="OsmC-like"/>
    <property type="match status" value="1"/>
</dbReference>
<reference evidence="1" key="2">
    <citation type="submission" date="2020-09" db="EMBL/GenBank/DDBJ databases">
        <authorList>
            <person name="Sun Q."/>
            <person name="Kim S."/>
        </authorList>
    </citation>
    <scope>NUCLEOTIDE SEQUENCE</scope>
    <source>
        <strain evidence="1">KCTC 12113</strain>
    </source>
</reference>
<dbReference type="EMBL" id="BMWP01000041">
    <property type="protein sequence ID" value="GGW49660.1"/>
    <property type="molecule type" value="Genomic_DNA"/>
</dbReference>
<dbReference type="Gene3D" id="3.30.300.20">
    <property type="match status" value="1"/>
</dbReference>
<accession>A0A918J7T0</accession>
<gene>
    <name evidence="1" type="ORF">GCM10007383_36920</name>
</gene>
<reference evidence="1" key="1">
    <citation type="journal article" date="2014" name="Int. J. Syst. Evol. Microbiol.">
        <title>Complete genome sequence of Corynebacterium casei LMG S-19264T (=DSM 44701T), isolated from a smear-ripened cheese.</title>
        <authorList>
            <consortium name="US DOE Joint Genome Institute (JGI-PGF)"/>
            <person name="Walter F."/>
            <person name="Albersmeier A."/>
            <person name="Kalinowski J."/>
            <person name="Ruckert C."/>
        </authorList>
    </citation>
    <scope>NUCLEOTIDE SEQUENCE</scope>
    <source>
        <strain evidence="1">KCTC 12113</strain>
    </source>
</reference>
<dbReference type="RefSeq" id="WP_026814748.1">
    <property type="nucleotide sequence ID" value="NZ_BMWP01000041.1"/>
</dbReference>
<proteinExistence type="predicted"/>
<dbReference type="AlphaFoldDB" id="A0A918J7T0"/>
<dbReference type="NCBIfam" id="NF041052">
    <property type="entry name" value="OsmC_like_Se"/>
    <property type="match status" value="1"/>
</dbReference>
<dbReference type="PANTHER" id="PTHR35368">
    <property type="entry name" value="HYDROPEROXIDE REDUCTASE"/>
    <property type="match status" value="1"/>
</dbReference>
<organism evidence="1 2">
    <name type="scientific">Arenibacter certesii</name>
    <dbReference type="NCBI Taxonomy" id="228955"/>
    <lineage>
        <taxon>Bacteria</taxon>
        <taxon>Pseudomonadati</taxon>
        <taxon>Bacteroidota</taxon>
        <taxon>Flavobacteriia</taxon>
        <taxon>Flavobacteriales</taxon>
        <taxon>Flavobacteriaceae</taxon>
        <taxon>Arenibacter</taxon>
    </lineage>
</organism>
<dbReference type="Pfam" id="PF02566">
    <property type="entry name" value="OsmC"/>
    <property type="match status" value="1"/>
</dbReference>
<keyword evidence="2" id="KW-1185">Reference proteome</keyword>